<dbReference type="PANTHER" id="PTHR42847">
    <property type="entry name" value="ALKANESULFONATE MONOOXYGENASE"/>
    <property type="match status" value="1"/>
</dbReference>
<feature type="domain" description="Luciferase-like" evidence="5">
    <location>
        <begin position="17"/>
        <end position="245"/>
    </location>
</feature>
<dbReference type="EMBL" id="CP159218">
    <property type="protein sequence ID" value="XCG64265.1"/>
    <property type="molecule type" value="Genomic_DNA"/>
</dbReference>
<evidence type="ECO:0000256" key="2">
    <source>
        <dbReference type="ARBA" id="ARBA00022643"/>
    </source>
</evidence>
<dbReference type="InterPro" id="IPR036661">
    <property type="entry name" value="Luciferase-like_sf"/>
</dbReference>
<proteinExistence type="predicted"/>
<gene>
    <name evidence="6" type="ORF">ABLG96_02625</name>
</gene>
<evidence type="ECO:0000313" key="6">
    <source>
        <dbReference type="EMBL" id="XCG64265.1"/>
    </source>
</evidence>
<keyword evidence="1" id="KW-0285">Flavoprotein</keyword>
<dbReference type="SUPFAM" id="SSF51679">
    <property type="entry name" value="Bacterial luciferase-like"/>
    <property type="match status" value="1"/>
</dbReference>
<dbReference type="AlphaFoldDB" id="A0AAU8DSJ2"/>
<dbReference type="InterPro" id="IPR011251">
    <property type="entry name" value="Luciferase-like_dom"/>
</dbReference>
<dbReference type="Gene3D" id="3.20.20.30">
    <property type="entry name" value="Luciferase-like domain"/>
    <property type="match status" value="1"/>
</dbReference>
<dbReference type="InterPro" id="IPR050172">
    <property type="entry name" value="SsuD_RutA_monooxygenase"/>
</dbReference>
<sequence>MAATEIALSAIVLPDRDPISDFLADVLEAEAAGVRTVWTYDHLSWPMLRENPWYGCIPLLAAAAAVTSTVRLGPQVLTPNFRHPVPLAKELMTLDRLSGGRLDIGIGAGTEGPDAGVLGEPPYSRAERTARYQEWTALLDELLTHDITTSDGERYRAVEAHQLPGCVQRPRAPFTVAGAGPKALAAVAEYGQAWVTYGPYGPDTDEQAWFTALEQQSTDLTAALERAGRAPDSIGRIAQFGIVTRWPFESPARYSETMDRLAAAGFTELSVHWPRPDGRGLTRSELDLVLATHA</sequence>
<dbReference type="RefSeq" id="WP_353649878.1">
    <property type="nucleotide sequence ID" value="NZ_CP159218.1"/>
</dbReference>
<protein>
    <submittedName>
        <fullName evidence="6">LLM class flavin-dependent oxidoreductase</fullName>
    </submittedName>
</protein>
<organism evidence="6">
    <name type="scientific">Nakamurella sp. A5-74</name>
    <dbReference type="NCBI Taxonomy" id="3158264"/>
    <lineage>
        <taxon>Bacteria</taxon>
        <taxon>Bacillati</taxon>
        <taxon>Actinomycetota</taxon>
        <taxon>Actinomycetes</taxon>
        <taxon>Nakamurellales</taxon>
        <taxon>Nakamurellaceae</taxon>
        <taxon>Nakamurella</taxon>
    </lineage>
</organism>
<dbReference type="GO" id="GO:0046306">
    <property type="term" value="P:alkanesulfonate catabolic process"/>
    <property type="evidence" value="ECO:0007669"/>
    <property type="project" value="TreeGrafter"/>
</dbReference>
<dbReference type="GO" id="GO:0008726">
    <property type="term" value="F:alkanesulfonate monooxygenase activity"/>
    <property type="evidence" value="ECO:0007669"/>
    <property type="project" value="TreeGrafter"/>
</dbReference>
<reference evidence="6" key="1">
    <citation type="submission" date="2024-05" db="EMBL/GenBank/DDBJ databases">
        <authorList>
            <person name="Cai S.Y."/>
            <person name="Jin L.M."/>
            <person name="Li H.R."/>
        </authorList>
    </citation>
    <scope>NUCLEOTIDE SEQUENCE</scope>
    <source>
        <strain evidence="6">A5-74</strain>
    </source>
</reference>
<evidence type="ECO:0000256" key="3">
    <source>
        <dbReference type="ARBA" id="ARBA00023002"/>
    </source>
</evidence>
<keyword evidence="4" id="KW-0503">Monooxygenase</keyword>
<dbReference type="Pfam" id="PF00296">
    <property type="entry name" value="Bac_luciferase"/>
    <property type="match status" value="1"/>
</dbReference>
<dbReference type="PANTHER" id="PTHR42847:SF4">
    <property type="entry name" value="ALKANESULFONATE MONOOXYGENASE-RELATED"/>
    <property type="match status" value="1"/>
</dbReference>
<keyword evidence="3" id="KW-0560">Oxidoreductase</keyword>
<keyword evidence="2" id="KW-0288">FMN</keyword>
<name>A0AAU8DSJ2_9ACTN</name>
<evidence type="ECO:0000256" key="4">
    <source>
        <dbReference type="ARBA" id="ARBA00023033"/>
    </source>
</evidence>
<evidence type="ECO:0000259" key="5">
    <source>
        <dbReference type="Pfam" id="PF00296"/>
    </source>
</evidence>
<accession>A0AAU8DSJ2</accession>
<evidence type="ECO:0000256" key="1">
    <source>
        <dbReference type="ARBA" id="ARBA00022630"/>
    </source>
</evidence>